<evidence type="ECO:0000313" key="3">
    <source>
        <dbReference type="Proteomes" id="UP001159427"/>
    </source>
</evidence>
<dbReference type="PROSITE" id="PS50096">
    <property type="entry name" value="IQ"/>
    <property type="match status" value="2"/>
</dbReference>
<proteinExistence type="predicted"/>
<dbReference type="Proteomes" id="UP001159427">
    <property type="component" value="Unassembled WGS sequence"/>
</dbReference>
<keyword evidence="1" id="KW-0175">Coiled coil</keyword>
<dbReference type="InterPro" id="IPR000048">
    <property type="entry name" value="IQ_motif_EF-hand-BS"/>
</dbReference>
<feature type="non-terminal residue" evidence="2">
    <location>
        <position position="1"/>
    </location>
</feature>
<dbReference type="CDD" id="cd23767">
    <property type="entry name" value="IQCD"/>
    <property type="match status" value="1"/>
</dbReference>
<dbReference type="Gene3D" id="1.20.5.190">
    <property type="match status" value="2"/>
</dbReference>
<evidence type="ECO:0000313" key="2">
    <source>
        <dbReference type="EMBL" id="CAH3024264.1"/>
    </source>
</evidence>
<sequence>AAIHLILTATDIHPPLVEILLSKRYRGLKAYLSKWKFRGFDNHVRRLVALLEAGSIAQAEQLRLNRAATVIQAFYRGLMQRRSLRHAEWGIILLQRKFRQRQLDKEQRRAKEKKQEQDKLVLEQKRISEFRSSMKKQLKMLESVPAREVNLYMADQQVQAASKIQAAFRGMVARKRVNKRRNEVMRDRAAITIQRQFRRYQKRLADSKAPYPVVPGLTDSRRAELQNAIADRRQKYPPKHRTQDELQELHDKAFSLLANHMLSNMKIRKTEQRREGLLARLNVDADQLLAAPKLHEVSPDSLNAFTSRSAPVITRAQQCHNEDMRRLKLPWWKKFWDEDDAERTDDRGKAEDIEQLNF</sequence>
<dbReference type="PANTHER" id="PTHR15673:SF2">
    <property type="entry name" value="IQ CALMODULIN-BINDING MOTIF-CONTAINING PROTEIN 1"/>
    <property type="match status" value="1"/>
</dbReference>
<dbReference type="SMART" id="SM00015">
    <property type="entry name" value="IQ"/>
    <property type="match status" value="3"/>
</dbReference>
<evidence type="ECO:0008006" key="4">
    <source>
        <dbReference type="Google" id="ProtNLM"/>
    </source>
</evidence>
<accession>A0ABN8M7M8</accession>
<protein>
    <recommendedName>
        <fullName evidence="4">IQ calmodulin-binding motif-containing protein 1</fullName>
    </recommendedName>
</protein>
<keyword evidence="3" id="KW-1185">Reference proteome</keyword>
<dbReference type="PANTHER" id="PTHR15673">
    <property type="entry name" value="IQ CALMODULIN-BINDING MOTIF CONTAINING PROTEIN 1"/>
    <property type="match status" value="1"/>
</dbReference>
<evidence type="ECO:0000256" key="1">
    <source>
        <dbReference type="SAM" id="Coils"/>
    </source>
</evidence>
<dbReference type="EMBL" id="CALNXI010000297">
    <property type="protein sequence ID" value="CAH3024264.1"/>
    <property type="molecule type" value="Genomic_DNA"/>
</dbReference>
<organism evidence="2 3">
    <name type="scientific">Porites evermanni</name>
    <dbReference type="NCBI Taxonomy" id="104178"/>
    <lineage>
        <taxon>Eukaryota</taxon>
        <taxon>Metazoa</taxon>
        <taxon>Cnidaria</taxon>
        <taxon>Anthozoa</taxon>
        <taxon>Hexacorallia</taxon>
        <taxon>Scleractinia</taxon>
        <taxon>Fungiina</taxon>
        <taxon>Poritidae</taxon>
        <taxon>Porites</taxon>
    </lineage>
</organism>
<reference evidence="2 3" key="1">
    <citation type="submission" date="2022-05" db="EMBL/GenBank/DDBJ databases">
        <authorList>
            <consortium name="Genoscope - CEA"/>
            <person name="William W."/>
        </authorList>
    </citation>
    <scope>NUCLEOTIDE SEQUENCE [LARGE SCALE GENOMIC DNA]</scope>
</reference>
<name>A0ABN8M7M8_9CNID</name>
<feature type="coiled-coil region" evidence="1">
    <location>
        <begin position="96"/>
        <end position="123"/>
    </location>
</feature>
<dbReference type="InterPro" id="IPR028765">
    <property type="entry name" value="IQCB1"/>
</dbReference>
<comment type="caution">
    <text evidence="2">The sequence shown here is derived from an EMBL/GenBank/DDBJ whole genome shotgun (WGS) entry which is preliminary data.</text>
</comment>
<dbReference type="Pfam" id="PF00612">
    <property type="entry name" value="IQ"/>
    <property type="match status" value="3"/>
</dbReference>
<gene>
    <name evidence="2" type="ORF">PEVE_00022183</name>
</gene>